<dbReference type="InterPro" id="IPR007484">
    <property type="entry name" value="Peptidase_M28"/>
</dbReference>
<dbReference type="Gene3D" id="3.50.30.30">
    <property type="match status" value="1"/>
</dbReference>
<sequence>MNRIIFKNHCLTLVTLIVTSIITAQTDTEKASETVSKSEIEGHIYFLADDALKGRATGSPELKIAASYLANTFRSYGVKPNPASGDYYQKVEMFRFYLNEKINLSLNGVSFPEVVAFDIDAINSEEDAIYLNYGLKNDYEGKDVKDKIIIVKAGTPDALELRPALGSRAQKRELAIKNGAKGLIEIGAFEDAIWPRFKHAFEERVSLTEGEKEPLPLYAWVQTSQEELDKLGAETLKIKIKSNGIQKAIIQSQNVVGVLEGTDSKLKNEYVIYSAHYDHIGIGKPDAKGDSIYNGARDNAIGTTAVLTMAENLAKYPTKRSALFILFTGEEMGLLGSQYYVQHPVLPLEQMIYCFNTDGGGYNNTSLATIAGLNRTTAKDKMIEGAKTFGLKALDIDEVAPEEGLFDRSDNVSFAKIGIPAPTYSTGFDAFDDEINKYYHQAADEADSLDYDYLVKFYQGYILSGRSIANDPERPYWIKGDKYEAAANVLYSKVPEVPIKN</sequence>
<dbReference type="InterPro" id="IPR045175">
    <property type="entry name" value="M28_fam"/>
</dbReference>
<protein>
    <submittedName>
        <fullName evidence="8">Zn-dependent amino-or carboxypeptidase, M28 family</fullName>
    </submittedName>
</protein>
<proteinExistence type="predicted"/>
<keyword evidence="5" id="KW-0378">Hydrolase</keyword>
<evidence type="ECO:0000256" key="6">
    <source>
        <dbReference type="ARBA" id="ARBA00022833"/>
    </source>
</evidence>
<keyword evidence="3" id="KW-0479">Metal-binding</keyword>
<dbReference type="AlphaFoldDB" id="A0A1H7GCG3"/>
<keyword evidence="2" id="KW-0645">Protease</keyword>
<reference evidence="9" key="1">
    <citation type="submission" date="2016-10" db="EMBL/GenBank/DDBJ databases">
        <authorList>
            <person name="Varghese N."/>
            <person name="Submissions S."/>
        </authorList>
    </citation>
    <scope>NUCLEOTIDE SEQUENCE [LARGE SCALE GENOMIC DNA]</scope>
    <source>
        <strain evidence="9">DSM 16471</strain>
    </source>
</reference>
<dbReference type="GO" id="GO:0008235">
    <property type="term" value="F:metalloexopeptidase activity"/>
    <property type="evidence" value="ECO:0007669"/>
    <property type="project" value="InterPro"/>
</dbReference>
<evidence type="ECO:0000256" key="1">
    <source>
        <dbReference type="ARBA" id="ARBA00022438"/>
    </source>
</evidence>
<dbReference type="OrthoDB" id="9778250at2"/>
<dbReference type="Gene3D" id="3.40.630.10">
    <property type="entry name" value="Zn peptidases"/>
    <property type="match status" value="2"/>
</dbReference>
<dbReference type="SUPFAM" id="SSF52025">
    <property type="entry name" value="PA domain"/>
    <property type="match status" value="1"/>
</dbReference>
<accession>A0A1H7GCG3</accession>
<keyword evidence="1" id="KW-0031">Aminopeptidase</keyword>
<feature type="domain" description="Peptidase M28" evidence="7">
    <location>
        <begin position="254"/>
        <end position="457"/>
    </location>
</feature>
<evidence type="ECO:0000313" key="8">
    <source>
        <dbReference type="EMBL" id="SEK35754.1"/>
    </source>
</evidence>
<evidence type="ECO:0000256" key="5">
    <source>
        <dbReference type="ARBA" id="ARBA00022801"/>
    </source>
</evidence>
<evidence type="ECO:0000256" key="2">
    <source>
        <dbReference type="ARBA" id="ARBA00022670"/>
    </source>
</evidence>
<dbReference type="GO" id="GO:0004177">
    <property type="term" value="F:aminopeptidase activity"/>
    <property type="evidence" value="ECO:0007669"/>
    <property type="project" value="UniProtKB-KW"/>
</dbReference>
<dbReference type="RefSeq" id="WP_091619081.1">
    <property type="nucleotide sequence ID" value="NZ_FNZN01000001.1"/>
</dbReference>
<dbReference type="PANTHER" id="PTHR12147">
    <property type="entry name" value="METALLOPEPTIDASE M28 FAMILY MEMBER"/>
    <property type="match status" value="1"/>
</dbReference>
<name>A0A1H7GCG3_9FLAO</name>
<evidence type="ECO:0000256" key="3">
    <source>
        <dbReference type="ARBA" id="ARBA00022723"/>
    </source>
</evidence>
<dbReference type="STRING" id="228957.SAMN04488008_101332"/>
<gene>
    <name evidence="8" type="ORF">SAMN04488008_101332</name>
</gene>
<organism evidence="8 9">
    <name type="scientific">Maribacter orientalis</name>
    <dbReference type="NCBI Taxonomy" id="228957"/>
    <lineage>
        <taxon>Bacteria</taxon>
        <taxon>Pseudomonadati</taxon>
        <taxon>Bacteroidota</taxon>
        <taxon>Flavobacteriia</taxon>
        <taxon>Flavobacteriales</taxon>
        <taxon>Flavobacteriaceae</taxon>
        <taxon>Maribacter</taxon>
    </lineage>
</organism>
<dbReference type="Proteomes" id="UP000198990">
    <property type="component" value="Unassembled WGS sequence"/>
</dbReference>
<dbReference type="InterPro" id="IPR046450">
    <property type="entry name" value="PA_dom_sf"/>
</dbReference>
<evidence type="ECO:0000313" key="9">
    <source>
        <dbReference type="Proteomes" id="UP000198990"/>
    </source>
</evidence>
<keyword evidence="6" id="KW-0862">Zinc</keyword>
<evidence type="ECO:0000259" key="7">
    <source>
        <dbReference type="Pfam" id="PF04389"/>
    </source>
</evidence>
<dbReference type="SUPFAM" id="SSF53187">
    <property type="entry name" value="Zn-dependent exopeptidases"/>
    <property type="match status" value="1"/>
</dbReference>
<dbReference type="EMBL" id="FNZN01000001">
    <property type="protein sequence ID" value="SEK35754.1"/>
    <property type="molecule type" value="Genomic_DNA"/>
</dbReference>
<keyword evidence="9" id="KW-1185">Reference proteome</keyword>
<dbReference type="Pfam" id="PF04389">
    <property type="entry name" value="Peptidase_M28"/>
    <property type="match status" value="1"/>
</dbReference>
<dbReference type="GO" id="GO:0006508">
    <property type="term" value="P:proteolysis"/>
    <property type="evidence" value="ECO:0007669"/>
    <property type="project" value="UniProtKB-KW"/>
</dbReference>
<dbReference type="GO" id="GO:0004180">
    <property type="term" value="F:carboxypeptidase activity"/>
    <property type="evidence" value="ECO:0007669"/>
    <property type="project" value="UniProtKB-KW"/>
</dbReference>
<dbReference type="PANTHER" id="PTHR12147:SF56">
    <property type="entry name" value="AMINOPEPTIDASE YDR415C-RELATED"/>
    <property type="match status" value="1"/>
</dbReference>
<evidence type="ECO:0000256" key="4">
    <source>
        <dbReference type="ARBA" id="ARBA00022729"/>
    </source>
</evidence>
<keyword evidence="4" id="KW-0732">Signal</keyword>
<keyword evidence="8" id="KW-0121">Carboxypeptidase</keyword>
<dbReference type="GO" id="GO:0046872">
    <property type="term" value="F:metal ion binding"/>
    <property type="evidence" value="ECO:0007669"/>
    <property type="project" value="UniProtKB-KW"/>
</dbReference>